<dbReference type="PANTHER" id="PTHR43046">
    <property type="entry name" value="GDP-MANNOSE MANNOSYL HYDROLASE"/>
    <property type="match status" value="1"/>
</dbReference>
<dbReference type="Pfam" id="PF00293">
    <property type="entry name" value="NUDIX"/>
    <property type="match status" value="1"/>
</dbReference>
<dbReference type="EMBL" id="JBHRZG010000006">
    <property type="protein sequence ID" value="MFC3832267.1"/>
    <property type="molecule type" value="Genomic_DNA"/>
</dbReference>
<evidence type="ECO:0000256" key="1">
    <source>
        <dbReference type="ARBA" id="ARBA00001946"/>
    </source>
</evidence>
<name>A0ABV7Z6I2_9DEIO</name>
<dbReference type="GO" id="GO:0016787">
    <property type="term" value="F:hydrolase activity"/>
    <property type="evidence" value="ECO:0007669"/>
    <property type="project" value="UniProtKB-KW"/>
</dbReference>
<feature type="domain" description="Nudix hydrolase" evidence="3">
    <location>
        <begin position="19"/>
        <end position="149"/>
    </location>
</feature>
<dbReference type="SUPFAM" id="SSF55811">
    <property type="entry name" value="Nudix"/>
    <property type="match status" value="1"/>
</dbReference>
<dbReference type="CDD" id="cd04677">
    <property type="entry name" value="NUDIX_Hydrolase"/>
    <property type="match status" value="1"/>
</dbReference>
<dbReference type="Proteomes" id="UP001595803">
    <property type="component" value="Unassembled WGS sequence"/>
</dbReference>
<dbReference type="Gene3D" id="3.90.79.10">
    <property type="entry name" value="Nucleoside Triphosphate Pyrophosphohydrolase"/>
    <property type="match status" value="1"/>
</dbReference>
<evidence type="ECO:0000313" key="5">
    <source>
        <dbReference type="Proteomes" id="UP001595803"/>
    </source>
</evidence>
<evidence type="ECO:0000256" key="2">
    <source>
        <dbReference type="ARBA" id="ARBA00022801"/>
    </source>
</evidence>
<dbReference type="PROSITE" id="PS00893">
    <property type="entry name" value="NUDIX_BOX"/>
    <property type="match status" value="1"/>
</dbReference>
<comment type="cofactor">
    <cofactor evidence="1">
        <name>Mg(2+)</name>
        <dbReference type="ChEBI" id="CHEBI:18420"/>
    </cofactor>
</comment>
<sequence length="149" mass="15998">MSTHDSIRDLRAVIGTRPINLIGAGAVITDAHGHVLLCRRVGGRAWGVPTGSSELGEALDATMRREVREETGLHVHTADLLDVVSGPDTYRRLANGHGFYAYTALFRMTAWSGTPQPDSVEIAELSFFAPDGLPPLGGPVTRRAVQVRA</sequence>
<gene>
    <name evidence="4" type="ORF">ACFOSB_05300</name>
</gene>
<evidence type="ECO:0000313" key="4">
    <source>
        <dbReference type="EMBL" id="MFC3832267.1"/>
    </source>
</evidence>
<organism evidence="4 5">
    <name type="scientific">Deinococcus rufus</name>
    <dbReference type="NCBI Taxonomy" id="2136097"/>
    <lineage>
        <taxon>Bacteria</taxon>
        <taxon>Thermotogati</taxon>
        <taxon>Deinococcota</taxon>
        <taxon>Deinococci</taxon>
        <taxon>Deinococcales</taxon>
        <taxon>Deinococcaceae</taxon>
        <taxon>Deinococcus</taxon>
    </lineage>
</organism>
<dbReference type="InterPro" id="IPR020084">
    <property type="entry name" value="NUDIX_hydrolase_CS"/>
</dbReference>
<protein>
    <submittedName>
        <fullName evidence="4">NUDIX hydrolase</fullName>
    </submittedName>
</protein>
<evidence type="ECO:0000259" key="3">
    <source>
        <dbReference type="PROSITE" id="PS51462"/>
    </source>
</evidence>
<keyword evidence="2 4" id="KW-0378">Hydrolase</keyword>
<reference evidence="5" key="1">
    <citation type="journal article" date="2019" name="Int. J. Syst. Evol. Microbiol.">
        <title>The Global Catalogue of Microorganisms (GCM) 10K type strain sequencing project: providing services to taxonomists for standard genome sequencing and annotation.</title>
        <authorList>
            <consortium name="The Broad Institute Genomics Platform"/>
            <consortium name="The Broad Institute Genome Sequencing Center for Infectious Disease"/>
            <person name="Wu L."/>
            <person name="Ma J."/>
        </authorList>
    </citation>
    <scope>NUCLEOTIDE SEQUENCE [LARGE SCALE GENOMIC DNA]</scope>
    <source>
        <strain evidence="5">CCTCC AB 2017081</strain>
    </source>
</reference>
<comment type="caution">
    <text evidence="4">The sequence shown here is derived from an EMBL/GenBank/DDBJ whole genome shotgun (WGS) entry which is preliminary data.</text>
</comment>
<dbReference type="InterPro" id="IPR015797">
    <property type="entry name" value="NUDIX_hydrolase-like_dom_sf"/>
</dbReference>
<dbReference type="RefSeq" id="WP_322474300.1">
    <property type="nucleotide sequence ID" value="NZ_JBHRZG010000006.1"/>
</dbReference>
<proteinExistence type="predicted"/>
<dbReference type="PANTHER" id="PTHR43046:SF2">
    <property type="entry name" value="8-OXO-DGTP DIPHOSPHATASE-RELATED"/>
    <property type="match status" value="1"/>
</dbReference>
<dbReference type="PROSITE" id="PS51462">
    <property type="entry name" value="NUDIX"/>
    <property type="match status" value="1"/>
</dbReference>
<accession>A0ABV7Z6I2</accession>
<keyword evidence="5" id="KW-1185">Reference proteome</keyword>
<dbReference type="InterPro" id="IPR000086">
    <property type="entry name" value="NUDIX_hydrolase_dom"/>
</dbReference>